<dbReference type="GO" id="GO:0043139">
    <property type="term" value="F:5'-3' DNA helicase activity"/>
    <property type="evidence" value="ECO:0007669"/>
    <property type="project" value="TreeGrafter"/>
</dbReference>
<dbReference type="OrthoDB" id="3946031at2759"/>
<evidence type="ECO:0000256" key="2">
    <source>
        <dbReference type="ARBA" id="ARBA00022801"/>
    </source>
</evidence>
<organism evidence="6 7">
    <name type="scientific">Aulographum hederae CBS 113979</name>
    <dbReference type="NCBI Taxonomy" id="1176131"/>
    <lineage>
        <taxon>Eukaryota</taxon>
        <taxon>Fungi</taxon>
        <taxon>Dikarya</taxon>
        <taxon>Ascomycota</taxon>
        <taxon>Pezizomycotina</taxon>
        <taxon>Dothideomycetes</taxon>
        <taxon>Pleosporomycetidae</taxon>
        <taxon>Aulographales</taxon>
        <taxon>Aulographaceae</taxon>
    </lineage>
</organism>
<dbReference type="Gene3D" id="3.40.50.300">
    <property type="entry name" value="P-loop containing nucleotide triphosphate hydrolases"/>
    <property type="match status" value="1"/>
</dbReference>
<dbReference type="InterPro" id="IPR041679">
    <property type="entry name" value="DNA2/NAM7-like_C"/>
</dbReference>
<dbReference type="AlphaFoldDB" id="A0A6G1GXZ3"/>
<feature type="domain" description="DNA2/NAM7 helicase-like C-terminal" evidence="5">
    <location>
        <begin position="9"/>
        <end position="168"/>
    </location>
</feature>
<dbReference type="EMBL" id="ML977161">
    <property type="protein sequence ID" value="KAF1985640.1"/>
    <property type="molecule type" value="Genomic_DNA"/>
</dbReference>
<evidence type="ECO:0000256" key="3">
    <source>
        <dbReference type="ARBA" id="ARBA00022806"/>
    </source>
</evidence>
<keyword evidence="4" id="KW-0067">ATP-binding</keyword>
<dbReference type="PANTHER" id="PTHR43788">
    <property type="entry name" value="DNA2/NAM7 HELICASE FAMILY MEMBER"/>
    <property type="match status" value="1"/>
</dbReference>
<evidence type="ECO:0000256" key="1">
    <source>
        <dbReference type="ARBA" id="ARBA00022741"/>
    </source>
</evidence>
<evidence type="ECO:0000256" key="4">
    <source>
        <dbReference type="ARBA" id="ARBA00022840"/>
    </source>
</evidence>
<dbReference type="InterPro" id="IPR050534">
    <property type="entry name" value="Coronavir_polyprotein_1ab"/>
</dbReference>
<accession>A0A6G1GXZ3</accession>
<gene>
    <name evidence="6" type="ORF">K402DRAFT_421919</name>
</gene>
<proteinExistence type="predicted"/>
<evidence type="ECO:0000313" key="6">
    <source>
        <dbReference type="EMBL" id="KAF1985640.1"/>
    </source>
</evidence>
<dbReference type="GO" id="GO:0016787">
    <property type="term" value="F:hydrolase activity"/>
    <property type="evidence" value="ECO:0007669"/>
    <property type="project" value="UniProtKB-KW"/>
</dbReference>
<name>A0A6G1GXZ3_9PEZI</name>
<keyword evidence="3" id="KW-0347">Helicase</keyword>
<sequence length="252" mass="28250">MGIAADKNSSQPVLTRNHRVNHSKLLRLANALFYDNGIVFKKSSAVDTSAHFQMTRAIIAGHLFPRLVSVKDEREIFVNVFYPWQNEPEGISKWSPDGIAAVVTTVKGLIKGGVSVSDIAVISMYGYDARRTRRLLLEGAFRDLGIPELGMVDAYQGRESPIVILHMMVGSDEQLVSTGKHFGQFGYVSGRGLEDPKRFLPDLMESGPSSCSYGKEYSSTELQRSRIPYIQMKRRNPIDLVKELVEESRRRT</sequence>
<dbReference type="Proteomes" id="UP000800041">
    <property type="component" value="Unassembled WGS sequence"/>
</dbReference>
<dbReference type="InterPro" id="IPR027417">
    <property type="entry name" value="P-loop_NTPase"/>
</dbReference>
<dbReference type="GO" id="GO:0005524">
    <property type="term" value="F:ATP binding"/>
    <property type="evidence" value="ECO:0007669"/>
    <property type="project" value="UniProtKB-KW"/>
</dbReference>
<dbReference type="Pfam" id="PF13087">
    <property type="entry name" value="AAA_12"/>
    <property type="match status" value="1"/>
</dbReference>
<keyword evidence="1" id="KW-0547">Nucleotide-binding</keyword>
<keyword evidence="7" id="KW-1185">Reference proteome</keyword>
<keyword evidence="2" id="KW-0378">Hydrolase</keyword>
<evidence type="ECO:0000259" key="5">
    <source>
        <dbReference type="Pfam" id="PF13087"/>
    </source>
</evidence>
<protein>
    <recommendedName>
        <fullName evidence="5">DNA2/NAM7 helicase-like C-terminal domain-containing protein</fullName>
    </recommendedName>
</protein>
<evidence type="ECO:0000313" key="7">
    <source>
        <dbReference type="Proteomes" id="UP000800041"/>
    </source>
</evidence>
<dbReference type="SUPFAM" id="SSF52540">
    <property type="entry name" value="P-loop containing nucleoside triphosphate hydrolases"/>
    <property type="match status" value="1"/>
</dbReference>
<dbReference type="PANTHER" id="PTHR43788:SF8">
    <property type="entry name" value="DNA-BINDING PROTEIN SMUBP-2"/>
    <property type="match status" value="1"/>
</dbReference>
<reference evidence="6" key="1">
    <citation type="journal article" date="2020" name="Stud. Mycol.">
        <title>101 Dothideomycetes genomes: a test case for predicting lifestyles and emergence of pathogens.</title>
        <authorList>
            <person name="Haridas S."/>
            <person name="Albert R."/>
            <person name="Binder M."/>
            <person name="Bloem J."/>
            <person name="Labutti K."/>
            <person name="Salamov A."/>
            <person name="Andreopoulos B."/>
            <person name="Baker S."/>
            <person name="Barry K."/>
            <person name="Bills G."/>
            <person name="Bluhm B."/>
            <person name="Cannon C."/>
            <person name="Castanera R."/>
            <person name="Culley D."/>
            <person name="Daum C."/>
            <person name="Ezra D."/>
            <person name="Gonzalez J."/>
            <person name="Henrissat B."/>
            <person name="Kuo A."/>
            <person name="Liang C."/>
            <person name="Lipzen A."/>
            <person name="Lutzoni F."/>
            <person name="Magnuson J."/>
            <person name="Mondo S."/>
            <person name="Nolan M."/>
            <person name="Ohm R."/>
            <person name="Pangilinan J."/>
            <person name="Park H.-J."/>
            <person name="Ramirez L."/>
            <person name="Alfaro M."/>
            <person name="Sun H."/>
            <person name="Tritt A."/>
            <person name="Yoshinaga Y."/>
            <person name="Zwiers L.-H."/>
            <person name="Turgeon B."/>
            <person name="Goodwin S."/>
            <person name="Spatafora J."/>
            <person name="Crous P."/>
            <person name="Grigoriev I."/>
        </authorList>
    </citation>
    <scope>NUCLEOTIDE SEQUENCE</scope>
    <source>
        <strain evidence="6">CBS 113979</strain>
    </source>
</reference>